<dbReference type="Pfam" id="PF00563">
    <property type="entry name" value="EAL"/>
    <property type="match status" value="1"/>
</dbReference>
<organism evidence="2 3">
    <name type="scientific">Leptospira gomenensis</name>
    <dbReference type="NCBI Taxonomy" id="2484974"/>
    <lineage>
        <taxon>Bacteria</taxon>
        <taxon>Pseudomonadati</taxon>
        <taxon>Spirochaetota</taxon>
        <taxon>Spirochaetia</taxon>
        <taxon>Leptospirales</taxon>
        <taxon>Leptospiraceae</taxon>
        <taxon>Leptospira</taxon>
    </lineage>
</organism>
<dbReference type="GO" id="GO:0071111">
    <property type="term" value="F:cyclic-guanylate-specific phosphodiesterase activity"/>
    <property type="evidence" value="ECO:0007669"/>
    <property type="project" value="InterPro"/>
</dbReference>
<dbReference type="InterPro" id="IPR001633">
    <property type="entry name" value="EAL_dom"/>
</dbReference>
<dbReference type="AlphaFoldDB" id="A0A5F1YFP3"/>
<dbReference type="InterPro" id="IPR035919">
    <property type="entry name" value="EAL_sf"/>
</dbReference>
<dbReference type="PANTHER" id="PTHR33121:SF76">
    <property type="entry name" value="SIGNALING PROTEIN"/>
    <property type="match status" value="1"/>
</dbReference>
<dbReference type="EMBL" id="RQFA01000007">
    <property type="protein sequence ID" value="TGK39210.1"/>
    <property type="molecule type" value="Genomic_DNA"/>
</dbReference>
<accession>A0A5F1YFP3</accession>
<reference evidence="2" key="1">
    <citation type="journal article" date="2019" name="PLoS Negl. Trop. Dis.">
        <title>Revisiting the worldwide diversity of Leptospira species in the environment.</title>
        <authorList>
            <person name="Vincent A.T."/>
            <person name="Schiettekatte O."/>
            <person name="Bourhy P."/>
            <person name="Veyrier F.J."/>
            <person name="Picardeau M."/>
        </authorList>
    </citation>
    <scope>NUCLEOTIDE SEQUENCE [LARGE SCALE GENOMIC DNA]</scope>
    <source>
        <strain evidence="2">201800299</strain>
    </source>
</reference>
<name>A0A5F1YFP3_9LEPT</name>
<dbReference type="OrthoDB" id="9813903at2"/>
<dbReference type="Gene3D" id="3.20.20.450">
    <property type="entry name" value="EAL domain"/>
    <property type="match status" value="1"/>
</dbReference>
<evidence type="ECO:0000313" key="2">
    <source>
        <dbReference type="EMBL" id="TGK39210.1"/>
    </source>
</evidence>
<dbReference type="PROSITE" id="PS50883">
    <property type="entry name" value="EAL"/>
    <property type="match status" value="1"/>
</dbReference>
<dbReference type="Proteomes" id="UP000298277">
    <property type="component" value="Unassembled WGS sequence"/>
</dbReference>
<dbReference type="RefSeq" id="WP_135591137.1">
    <property type="nucleotide sequence ID" value="NZ_RQEZ01000060.1"/>
</dbReference>
<gene>
    <name evidence="2" type="ORF">EHQ17_00595</name>
</gene>
<dbReference type="CDD" id="cd01948">
    <property type="entry name" value="EAL"/>
    <property type="match status" value="1"/>
</dbReference>
<dbReference type="PANTHER" id="PTHR33121">
    <property type="entry name" value="CYCLIC DI-GMP PHOSPHODIESTERASE PDEF"/>
    <property type="match status" value="1"/>
</dbReference>
<evidence type="ECO:0000313" key="3">
    <source>
        <dbReference type="Proteomes" id="UP000298277"/>
    </source>
</evidence>
<comment type="caution">
    <text evidence="2">The sequence shown here is derived from an EMBL/GenBank/DDBJ whole genome shotgun (WGS) entry which is preliminary data.</text>
</comment>
<protein>
    <submittedName>
        <fullName evidence="2">EAL domain-containing protein</fullName>
    </submittedName>
</protein>
<keyword evidence="3" id="KW-1185">Reference proteome</keyword>
<evidence type="ECO:0000259" key="1">
    <source>
        <dbReference type="PROSITE" id="PS50883"/>
    </source>
</evidence>
<dbReference type="SMART" id="SM00052">
    <property type="entry name" value="EAL"/>
    <property type="match status" value="1"/>
</dbReference>
<proteinExistence type="predicted"/>
<feature type="domain" description="EAL" evidence="1">
    <location>
        <begin position="67"/>
        <end position="300"/>
    </location>
</feature>
<dbReference type="InterPro" id="IPR050706">
    <property type="entry name" value="Cyclic-di-GMP_PDE-like"/>
</dbReference>
<sequence>MNRMLRIPPNNDLSTMRIPSYLDAEIVRKLFSIRSPPLGLEKLIEETASAESESFSESSPREELDPNFPFFEKVKRVLDEKSFHTEYQPILSLETGEVYAYEALARFRFDGTSVPPDLVFAELHEDPDLFFRLERELKLFQIANRPQYRKLFLNLDPHVCRNEEQASFWRSIFHQGSDTVCEVIENTDSTRIEETRFCLSALKKSGARLALDDVGGPNHLFCFDFLEYSNYIKFDKHWLRLFKTKESYKNLVWGFLDFARESGILCILEGIETSEDLDIAAEMRFPLVQGFLFRSRNRTV</sequence>
<dbReference type="SUPFAM" id="SSF141868">
    <property type="entry name" value="EAL domain-like"/>
    <property type="match status" value="1"/>
</dbReference>